<gene>
    <name evidence="1" type="ORF">ACFSE1_14290</name>
</gene>
<accession>A0ABW4M6Q2</accession>
<dbReference type="GO" id="GO:0016787">
    <property type="term" value="F:hydrolase activity"/>
    <property type="evidence" value="ECO:0007669"/>
    <property type="project" value="UniProtKB-KW"/>
</dbReference>
<sequence length="127" mass="14223">MAAYVFEVPFRDVGLRGEMFSAAYITHAEEALARFWASRQQAGSDPAFYVSKVSCSLLRALRFGDRVECTVRVSKIGGKSAGFVIIMYRGEERVAEAEVVWTACDGESGTPVPLPEELRDWLYKYLD</sequence>
<dbReference type="Gene3D" id="3.10.129.10">
    <property type="entry name" value="Hotdog Thioesterase"/>
    <property type="match status" value="1"/>
</dbReference>
<dbReference type="SUPFAM" id="SSF54637">
    <property type="entry name" value="Thioesterase/thiol ester dehydrase-isomerase"/>
    <property type="match status" value="1"/>
</dbReference>
<keyword evidence="2" id="KW-1185">Reference proteome</keyword>
<evidence type="ECO:0000313" key="1">
    <source>
        <dbReference type="EMBL" id="MFD1746639.1"/>
    </source>
</evidence>
<keyword evidence="1" id="KW-0378">Hydrolase</keyword>
<proteinExistence type="predicted"/>
<dbReference type="InterPro" id="IPR029069">
    <property type="entry name" value="HotDog_dom_sf"/>
</dbReference>
<dbReference type="Proteomes" id="UP001597322">
    <property type="component" value="Unassembled WGS sequence"/>
</dbReference>
<dbReference type="EMBL" id="JBHUEQ010000025">
    <property type="protein sequence ID" value="MFD1746639.1"/>
    <property type="molecule type" value="Genomic_DNA"/>
</dbReference>
<organism evidence="1 2">
    <name type="scientific">Rhizobium helianthi</name>
    <dbReference type="NCBI Taxonomy" id="1132695"/>
    <lineage>
        <taxon>Bacteria</taxon>
        <taxon>Pseudomonadati</taxon>
        <taxon>Pseudomonadota</taxon>
        <taxon>Alphaproteobacteria</taxon>
        <taxon>Hyphomicrobiales</taxon>
        <taxon>Rhizobiaceae</taxon>
        <taxon>Rhizobium/Agrobacterium group</taxon>
        <taxon>Rhizobium</taxon>
    </lineage>
</organism>
<dbReference type="Pfam" id="PF13279">
    <property type="entry name" value="4HBT_2"/>
    <property type="match status" value="1"/>
</dbReference>
<dbReference type="RefSeq" id="WP_377402659.1">
    <property type="nucleotide sequence ID" value="NZ_JBHUEQ010000025.1"/>
</dbReference>
<evidence type="ECO:0000313" key="2">
    <source>
        <dbReference type="Proteomes" id="UP001597322"/>
    </source>
</evidence>
<dbReference type="CDD" id="cd00586">
    <property type="entry name" value="4HBT"/>
    <property type="match status" value="1"/>
</dbReference>
<dbReference type="EC" id="3.1.2.-" evidence="1"/>
<comment type="caution">
    <text evidence="1">The sequence shown here is derived from an EMBL/GenBank/DDBJ whole genome shotgun (WGS) entry which is preliminary data.</text>
</comment>
<reference evidence="2" key="1">
    <citation type="journal article" date="2019" name="Int. J. Syst. Evol. Microbiol.">
        <title>The Global Catalogue of Microorganisms (GCM) 10K type strain sequencing project: providing services to taxonomists for standard genome sequencing and annotation.</title>
        <authorList>
            <consortium name="The Broad Institute Genomics Platform"/>
            <consortium name="The Broad Institute Genome Sequencing Center for Infectious Disease"/>
            <person name="Wu L."/>
            <person name="Ma J."/>
        </authorList>
    </citation>
    <scope>NUCLEOTIDE SEQUENCE [LARGE SCALE GENOMIC DNA]</scope>
    <source>
        <strain evidence="2">CG52</strain>
    </source>
</reference>
<protein>
    <submittedName>
        <fullName evidence="1">Acyl-CoA thioesterase</fullName>
        <ecNumber evidence="1">3.1.2.-</ecNumber>
    </submittedName>
</protein>
<name>A0ABW4M6Q2_9HYPH</name>